<dbReference type="AlphaFoldDB" id="A0A6I8VGH7"/>
<sequence length="134" mass="15368">MSWKCERQTIYIIAAVLGDILLIAFLRYVWHLSLFDVFVFLALILLNGVAIYEYPTLVLAGTLAIPLACIHLFVWRIDALTELWGRIKILTKIGHVLVLTFLIVYSALWMFLAFSYFNHVSNNTSLEILKEYGG</sequence>
<dbReference type="Proteomes" id="UP000001819">
    <property type="component" value="Chromosome 3"/>
</dbReference>
<dbReference type="RefSeq" id="XP_015040331.2">
    <property type="nucleotide sequence ID" value="XM_015184845.2"/>
</dbReference>
<keyword evidence="2" id="KW-1185">Reference proteome</keyword>
<organism evidence="2 3">
    <name type="scientific">Drosophila pseudoobscura pseudoobscura</name>
    <name type="common">Fruit fly</name>
    <dbReference type="NCBI Taxonomy" id="46245"/>
    <lineage>
        <taxon>Eukaryota</taxon>
        <taxon>Metazoa</taxon>
        <taxon>Ecdysozoa</taxon>
        <taxon>Arthropoda</taxon>
        <taxon>Hexapoda</taxon>
        <taxon>Insecta</taxon>
        <taxon>Pterygota</taxon>
        <taxon>Neoptera</taxon>
        <taxon>Endopterygota</taxon>
        <taxon>Diptera</taxon>
        <taxon>Brachycera</taxon>
        <taxon>Muscomorpha</taxon>
        <taxon>Ephydroidea</taxon>
        <taxon>Drosophilidae</taxon>
        <taxon>Drosophila</taxon>
        <taxon>Sophophora</taxon>
    </lineage>
</organism>
<accession>A0A6I8VGH7</accession>
<evidence type="ECO:0000313" key="3">
    <source>
        <dbReference type="RefSeq" id="XP_015040331.2"/>
    </source>
</evidence>
<feature type="transmembrane region" description="Helical" evidence="1">
    <location>
        <begin position="96"/>
        <end position="117"/>
    </location>
</feature>
<reference evidence="2" key="1">
    <citation type="submission" date="2024-06" db="UniProtKB">
        <authorList>
            <consortium name="RefSeq"/>
        </authorList>
    </citation>
    <scope>NUCLEOTIDE SEQUENCE [LARGE SCALE GENOMIC DNA]</scope>
    <source>
        <strain evidence="2">MV2-25</strain>
    </source>
</reference>
<name>A0A6I8VGH7_DROPS</name>
<evidence type="ECO:0000313" key="2">
    <source>
        <dbReference type="Proteomes" id="UP000001819"/>
    </source>
</evidence>
<feature type="transmembrane region" description="Helical" evidence="1">
    <location>
        <begin position="58"/>
        <end position="75"/>
    </location>
</feature>
<dbReference type="ExpressionAtlas" id="A0A6I8VGH7">
    <property type="expression patterns" value="baseline"/>
</dbReference>
<keyword evidence="1" id="KW-0472">Membrane</keyword>
<reference evidence="3" key="2">
    <citation type="submission" date="2025-08" db="UniProtKB">
        <authorList>
            <consortium name="RefSeq"/>
        </authorList>
    </citation>
    <scope>IDENTIFICATION</scope>
    <source>
        <strain evidence="3">MV-25-SWS-2005</strain>
        <tissue evidence="3">Whole body</tissue>
    </source>
</reference>
<keyword evidence="1" id="KW-1133">Transmembrane helix</keyword>
<gene>
    <name evidence="3" type="primary">LOC26534449</name>
</gene>
<keyword evidence="1" id="KW-0812">Transmembrane</keyword>
<protein>
    <submittedName>
        <fullName evidence="3">Uncharacterized protein isoform X2</fullName>
    </submittedName>
</protein>
<feature type="transmembrane region" description="Helical" evidence="1">
    <location>
        <begin position="12"/>
        <end position="29"/>
    </location>
</feature>
<evidence type="ECO:0000256" key="1">
    <source>
        <dbReference type="SAM" id="Phobius"/>
    </source>
</evidence>
<proteinExistence type="predicted"/>
<dbReference type="KEGG" id="dpo:26534449"/>